<dbReference type="Gene3D" id="3.40.390.10">
    <property type="entry name" value="Collagenase (Catalytic Domain)"/>
    <property type="match status" value="1"/>
</dbReference>
<dbReference type="GO" id="GO:0008237">
    <property type="term" value="F:metallopeptidase activity"/>
    <property type="evidence" value="ECO:0007669"/>
    <property type="project" value="InterPro"/>
</dbReference>
<organism evidence="1 2">
    <name type="scientific">Pseudomonas mucidolens</name>
    <dbReference type="NCBI Taxonomy" id="46679"/>
    <lineage>
        <taxon>Bacteria</taxon>
        <taxon>Pseudomonadati</taxon>
        <taxon>Pseudomonadota</taxon>
        <taxon>Gammaproteobacteria</taxon>
        <taxon>Pseudomonadales</taxon>
        <taxon>Pseudomonadaceae</taxon>
        <taxon>Pseudomonas</taxon>
    </lineage>
</organism>
<dbReference type="Proteomes" id="UP000198600">
    <property type="component" value="Chromosome I"/>
</dbReference>
<dbReference type="SUPFAM" id="SSF55486">
    <property type="entry name" value="Metalloproteases ('zincins'), catalytic domain"/>
    <property type="match status" value="1"/>
</dbReference>
<evidence type="ECO:0000313" key="2">
    <source>
        <dbReference type="Proteomes" id="UP000198600"/>
    </source>
</evidence>
<dbReference type="OrthoDB" id="5951339at2"/>
<reference evidence="2" key="1">
    <citation type="submission" date="2016-10" db="EMBL/GenBank/DDBJ databases">
        <authorList>
            <person name="Varghese N."/>
            <person name="Submissions S."/>
        </authorList>
    </citation>
    <scope>NUCLEOTIDE SEQUENCE [LARGE SCALE GENOMIC DNA]</scope>
    <source>
        <strain evidence="2">LMG 2223</strain>
    </source>
</reference>
<evidence type="ECO:0000313" key="1">
    <source>
        <dbReference type="EMBL" id="SDV09115.1"/>
    </source>
</evidence>
<name>A0A1H2NVI8_9PSED</name>
<accession>A0A1H2NVI8</accession>
<gene>
    <name evidence="1" type="ORF">SAMN05216202_4724</name>
</gene>
<keyword evidence="2" id="KW-1185">Reference proteome</keyword>
<dbReference type="AlphaFoldDB" id="A0A1H2NVI8"/>
<proteinExistence type="predicted"/>
<sequence length="189" mass="20729">MRPINLNTFIHDSVSDTNYQHLKTRQLDHFVEELANVSGRQVNICFHEYVPGVTNFDYQGPNAGAKVNEWNGVANQYAEKIGITPTQTDRNVLVIDGFITGQVAGVAQTAGKTGNSLIASTIDATTLAHEVGHTFNAKHTGVMQVPDPDNPGHFRSSYMATGKDVGTGNLLRYSTINRERIQDFLKNLA</sequence>
<dbReference type="RefSeq" id="WP_084378278.1">
    <property type="nucleotide sequence ID" value="NZ_LS483433.1"/>
</dbReference>
<dbReference type="InterPro" id="IPR024079">
    <property type="entry name" value="MetalloPept_cat_dom_sf"/>
</dbReference>
<evidence type="ECO:0008006" key="3">
    <source>
        <dbReference type="Google" id="ProtNLM"/>
    </source>
</evidence>
<dbReference type="EMBL" id="LT629802">
    <property type="protein sequence ID" value="SDV09115.1"/>
    <property type="molecule type" value="Genomic_DNA"/>
</dbReference>
<protein>
    <recommendedName>
        <fullName evidence="3">Metallo-peptidase family M12B Reprolysin-like</fullName>
    </recommendedName>
</protein>